<sequence length="291" mass="32215">MDSSDKGILGDVPCSGNTTALEGFGHESGCINSSSDRLLDESKGSLSKGKSKVLDTFPPYPPNSKQKFCPQISDEIHEDNAVNKTMENYHSGIKALFSASIPSQSKESDDVSTESDETLEENYKRDSATKNLIHMVKGHDAPISSSHHLNADHSASKENMVDAGGNLTQELSDNIGLAKPCSCSFCLKAAHMWMDLAFQDTRGRLTELQRSKKRAADQIFRLTQDSSKLSKPSKLEVDLMQHWNLIFSRTQNALVHEIAKTRSDLQARSKLMENCKRELESRSNISLDKPL</sequence>
<dbReference type="AlphaFoldDB" id="A0A5P1F758"/>
<dbReference type="Gramene" id="ONK74012">
    <property type="protein sequence ID" value="ONK74012"/>
    <property type="gene ID" value="A4U43_C03F1890"/>
</dbReference>
<feature type="compositionally biased region" description="Acidic residues" evidence="1">
    <location>
        <begin position="110"/>
        <end position="120"/>
    </location>
</feature>
<dbReference type="EMBL" id="CM007383">
    <property type="protein sequence ID" value="ONK74012.1"/>
    <property type="molecule type" value="Genomic_DNA"/>
</dbReference>
<organism evidence="2 3">
    <name type="scientific">Asparagus officinalis</name>
    <name type="common">Garden asparagus</name>
    <dbReference type="NCBI Taxonomy" id="4686"/>
    <lineage>
        <taxon>Eukaryota</taxon>
        <taxon>Viridiplantae</taxon>
        <taxon>Streptophyta</taxon>
        <taxon>Embryophyta</taxon>
        <taxon>Tracheophyta</taxon>
        <taxon>Spermatophyta</taxon>
        <taxon>Magnoliopsida</taxon>
        <taxon>Liliopsida</taxon>
        <taxon>Asparagales</taxon>
        <taxon>Asparagaceae</taxon>
        <taxon>Asparagoideae</taxon>
        <taxon>Asparagus</taxon>
    </lineage>
</organism>
<feature type="region of interest" description="Disordered" evidence="1">
    <location>
        <begin position="23"/>
        <end position="64"/>
    </location>
</feature>
<dbReference type="OrthoDB" id="787064at2759"/>
<proteinExistence type="predicted"/>
<dbReference type="PANTHER" id="PTHR33924:SF1">
    <property type="entry name" value="DNA-DIRECTED RNA POLYMERASE SUBUNIT BETA"/>
    <property type="match status" value="1"/>
</dbReference>
<dbReference type="PANTHER" id="PTHR33924">
    <property type="entry name" value="CATION-TRANSPORTING ATPASE"/>
    <property type="match status" value="1"/>
</dbReference>
<gene>
    <name evidence="2" type="ORF">A4U43_C03F1890</name>
</gene>
<dbReference type="Proteomes" id="UP000243459">
    <property type="component" value="Chromosome 3"/>
</dbReference>
<accession>A0A5P1F758</accession>
<keyword evidence="3" id="KW-1185">Reference proteome</keyword>
<name>A0A5P1F758_ASPOF</name>
<reference evidence="3" key="1">
    <citation type="journal article" date="2017" name="Nat. Commun.">
        <title>The asparagus genome sheds light on the origin and evolution of a young Y chromosome.</title>
        <authorList>
            <person name="Harkess A."/>
            <person name="Zhou J."/>
            <person name="Xu C."/>
            <person name="Bowers J.E."/>
            <person name="Van der Hulst R."/>
            <person name="Ayyampalayam S."/>
            <person name="Mercati F."/>
            <person name="Riccardi P."/>
            <person name="McKain M.R."/>
            <person name="Kakrana A."/>
            <person name="Tang H."/>
            <person name="Ray J."/>
            <person name="Groenendijk J."/>
            <person name="Arikit S."/>
            <person name="Mathioni S.M."/>
            <person name="Nakano M."/>
            <person name="Shan H."/>
            <person name="Telgmann-Rauber A."/>
            <person name="Kanno A."/>
            <person name="Yue Z."/>
            <person name="Chen H."/>
            <person name="Li W."/>
            <person name="Chen Y."/>
            <person name="Xu X."/>
            <person name="Zhang Y."/>
            <person name="Luo S."/>
            <person name="Chen H."/>
            <person name="Gao J."/>
            <person name="Mao Z."/>
            <person name="Pires J.C."/>
            <person name="Luo M."/>
            <person name="Kudrna D."/>
            <person name="Wing R.A."/>
            <person name="Meyers B.C."/>
            <person name="Yi K."/>
            <person name="Kong H."/>
            <person name="Lavrijsen P."/>
            <person name="Sunseri F."/>
            <person name="Falavigna A."/>
            <person name="Ye Y."/>
            <person name="Leebens-Mack J.H."/>
            <person name="Chen G."/>
        </authorList>
    </citation>
    <scope>NUCLEOTIDE SEQUENCE [LARGE SCALE GENOMIC DNA]</scope>
    <source>
        <strain evidence="3">cv. DH0086</strain>
    </source>
</reference>
<protein>
    <submittedName>
        <fullName evidence="2">Uncharacterized protein</fullName>
    </submittedName>
</protein>
<evidence type="ECO:0000256" key="1">
    <source>
        <dbReference type="SAM" id="MobiDB-lite"/>
    </source>
</evidence>
<evidence type="ECO:0000313" key="3">
    <source>
        <dbReference type="Proteomes" id="UP000243459"/>
    </source>
</evidence>
<evidence type="ECO:0000313" key="2">
    <source>
        <dbReference type="EMBL" id="ONK74012.1"/>
    </source>
</evidence>
<feature type="region of interest" description="Disordered" evidence="1">
    <location>
        <begin position="100"/>
        <end position="122"/>
    </location>
</feature>